<comment type="caution">
    <text evidence="2">The sequence shown here is derived from an EMBL/GenBank/DDBJ whole genome shotgun (WGS) entry which is preliminary data.</text>
</comment>
<dbReference type="EMBL" id="JANIEX010000553">
    <property type="protein sequence ID" value="KAJ3565628.1"/>
    <property type="molecule type" value="Genomic_DNA"/>
</dbReference>
<dbReference type="InterPro" id="IPR000560">
    <property type="entry name" value="His_Pase_clade-2"/>
</dbReference>
<dbReference type="Proteomes" id="UP001213000">
    <property type="component" value="Unassembled WGS sequence"/>
</dbReference>
<organism evidence="2 3">
    <name type="scientific">Leucocoprinus birnbaumii</name>
    <dbReference type="NCBI Taxonomy" id="56174"/>
    <lineage>
        <taxon>Eukaryota</taxon>
        <taxon>Fungi</taxon>
        <taxon>Dikarya</taxon>
        <taxon>Basidiomycota</taxon>
        <taxon>Agaricomycotina</taxon>
        <taxon>Agaricomycetes</taxon>
        <taxon>Agaricomycetidae</taxon>
        <taxon>Agaricales</taxon>
        <taxon>Agaricineae</taxon>
        <taxon>Agaricaceae</taxon>
        <taxon>Leucocoprinus</taxon>
    </lineage>
</organism>
<dbReference type="PROSITE" id="PS00616">
    <property type="entry name" value="HIS_ACID_PHOSPHAT_1"/>
    <property type="match status" value="1"/>
</dbReference>
<dbReference type="GO" id="GO:0003993">
    <property type="term" value="F:acid phosphatase activity"/>
    <property type="evidence" value="ECO:0007669"/>
    <property type="project" value="TreeGrafter"/>
</dbReference>
<dbReference type="SUPFAM" id="SSF53254">
    <property type="entry name" value="Phosphoglycerate mutase-like"/>
    <property type="match status" value="1"/>
</dbReference>
<proteinExistence type="predicted"/>
<dbReference type="PANTHER" id="PTHR20963:SF24">
    <property type="entry name" value="3-PHYTASE B"/>
    <property type="match status" value="1"/>
</dbReference>
<accession>A0AAD5YUJ4</accession>
<dbReference type="Pfam" id="PF00328">
    <property type="entry name" value="His_Phos_2"/>
    <property type="match status" value="1"/>
</dbReference>
<evidence type="ECO:0008006" key="4">
    <source>
        <dbReference type="Google" id="ProtNLM"/>
    </source>
</evidence>
<dbReference type="InterPro" id="IPR033379">
    <property type="entry name" value="Acid_Pase_AS"/>
</dbReference>
<keyword evidence="3" id="KW-1185">Reference proteome</keyword>
<dbReference type="PANTHER" id="PTHR20963">
    <property type="entry name" value="MULTIPLE INOSITOL POLYPHOSPHATE PHOSPHATASE-RELATED"/>
    <property type="match status" value="1"/>
</dbReference>
<evidence type="ECO:0000313" key="3">
    <source>
        <dbReference type="Proteomes" id="UP001213000"/>
    </source>
</evidence>
<gene>
    <name evidence="2" type="ORF">NP233_g7513</name>
</gene>
<dbReference type="Gene3D" id="3.40.50.1240">
    <property type="entry name" value="Phosphoglycerate mutase-like"/>
    <property type="match status" value="1"/>
</dbReference>
<reference evidence="2" key="1">
    <citation type="submission" date="2022-07" db="EMBL/GenBank/DDBJ databases">
        <title>Genome Sequence of Leucocoprinus birnbaumii.</title>
        <authorList>
            <person name="Buettner E."/>
        </authorList>
    </citation>
    <scope>NUCLEOTIDE SEQUENCE</scope>
    <source>
        <strain evidence="2">VT141</strain>
    </source>
</reference>
<dbReference type="AlphaFoldDB" id="A0AAD5YUJ4"/>
<dbReference type="InterPro" id="IPR029033">
    <property type="entry name" value="His_PPase_superfam"/>
</dbReference>
<name>A0AAD5YUJ4_9AGAR</name>
<sequence length="322" mass="36227">MVALQPLLCEHPATENPRHVEHDNNNWDVENSPIFDKTGSSDNHPFDISSFSTRKPRISERPSAARRLVLLIPVLVPFLYHRGLMNCGENNQLSRSPLDTPKDTDYYDAGAPFAPYETQKLWAAYSPYYSVQEYKPPPEGCHLTQVNILQRHGARYPTLGQSARIATALMRLQEAVLYTDAHFEFIKNYEYDLNTDDLLPFGEHQMSESGRKSFVRYASLANEHNIPFVRASGSDRVIQSTAKWIDGFRNGSGGILDPPLALIIPEIKGYNNTLDDKSCPNADHPDAPMDTWQNIYAKPIADRFNSIARGTSDADVLSHHAS</sequence>
<protein>
    <recommendedName>
        <fullName evidence="4">Acid phosphatase</fullName>
    </recommendedName>
</protein>
<dbReference type="CDD" id="cd07061">
    <property type="entry name" value="HP_HAP_like"/>
    <property type="match status" value="1"/>
</dbReference>
<keyword evidence="1" id="KW-0378">Hydrolase</keyword>
<evidence type="ECO:0000313" key="2">
    <source>
        <dbReference type="EMBL" id="KAJ3565628.1"/>
    </source>
</evidence>
<evidence type="ECO:0000256" key="1">
    <source>
        <dbReference type="ARBA" id="ARBA00022801"/>
    </source>
</evidence>